<dbReference type="EMBL" id="JBBPBK010000003">
    <property type="protein sequence ID" value="KAK9288486.1"/>
    <property type="molecule type" value="Genomic_DNA"/>
</dbReference>
<accession>A0AAP0S035</accession>
<dbReference type="Proteomes" id="UP001415857">
    <property type="component" value="Unassembled WGS sequence"/>
</dbReference>
<evidence type="ECO:0000313" key="1">
    <source>
        <dbReference type="EMBL" id="KAK9288486.1"/>
    </source>
</evidence>
<sequence>MDSFTETSREKGERIATGGAAGATELGIWSLDLESTTACYSPGDCDAWQVRGNPRLFFDSQTYEVRPATLFSNIHDTTLTP</sequence>
<gene>
    <name evidence="1" type="ORF">L1049_016944</name>
</gene>
<proteinExistence type="predicted"/>
<organism evidence="1 2">
    <name type="scientific">Liquidambar formosana</name>
    <name type="common">Formosan gum</name>
    <dbReference type="NCBI Taxonomy" id="63359"/>
    <lineage>
        <taxon>Eukaryota</taxon>
        <taxon>Viridiplantae</taxon>
        <taxon>Streptophyta</taxon>
        <taxon>Embryophyta</taxon>
        <taxon>Tracheophyta</taxon>
        <taxon>Spermatophyta</taxon>
        <taxon>Magnoliopsida</taxon>
        <taxon>eudicotyledons</taxon>
        <taxon>Gunneridae</taxon>
        <taxon>Pentapetalae</taxon>
        <taxon>Saxifragales</taxon>
        <taxon>Altingiaceae</taxon>
        <taxon>Liquidambar</taxon>
    </lineage>
</organism>
<protein>
    <submittedName>
        <fullName evidence="1">Uncharacterized protein</fullName>
    </submittedName>
</protein>
<name>A0AAP0S035_LIQFO</name>
<dbReference type="AlphaFoldDB" id="A0AAP0S035"/>
<keyword evidence="2" id="KW-1185">Reference proteome</keyword>
<reference evidence="1 2" key="1">
    <citation type="journal article" date="2024" name="Plant J.">
        <title>Genome sequences and population genomics reveal climatic adaptation and genomic divergence between two closely related sweetgum species.</title>
        <authorList>
            <person name="Xu W.Q."/>
            <person name="Ren C.Q."/>
            <person name="Zhang X.Y."/>
            <person name="Comes H.P."/>
            <person name="Liu X.H."/>
            <person name="Li Y.G."/>
            <person name="Kettle C.J."/>
            <person name="Jalonen R."/>
            <person name="Gaisberger H."/>
            <person name="Ma Y.Z."/>
            <person name="Qiu Y.X."/>
        </authorList>
    </citation>
    <scope>NUCLEOTIDE SEQUENCE [LARGE SCALE GENOMIC DNA]</scope>
    <source>
        <strain evidence="1">Hangzhou</strain>
    </source>
</reference>
<comment type="caution">
    <text evidence="1">The sequence shown here is derived from an EMBL/GenBank/DDBJ whole genome shotgun (WGS) entry which is preliminary data.</text>
</comment>
<evidence type="ECO:0000313" key="2">
    <source>
        <dbReference type="Proteomes" id="UP001415857"/>
    </source>
</evidence>